<evidence type="ECO:0000256" key="10">
    <source>
        <dbReference type="SAM" id="Phobius"/>
    </source>
</evidence>
<evidence type="ECO:0000256" key="5">
    <source>
        <dbReference type="ARBA" id="ARBA00023040"/>
    </source>
</evidence>
<evidence type="ECO:0000313" key="14">
    <source>
        <dbReference type="Proteomes" id="UP000014760"/>
    </source>
</evidence>
<evidence type="ECO:0000256" key="8">
    <source>
        <dbReference type="ARBA" id="ARBA00023224"/>
    </source>
</evidence>
<keyword evidence="2" id="KW-1003">Cell membrane</keyword>
<feature type="transmembrane region" description="Helical" evidence="10">
    <location>
        <begin position="286"/>
        <end position="309"/>
    </location>
</feature>
<protein>
    <recommendedName>
        <fullName evidence="11">G-protein coupled receptors family 1 profile domain-containing protein</fullName>
    </recommendedName>
</protein>
<dbReference type="GO" id="GO:0005886">
    <property type="term" value="C:plasma membrane"/>
    <property type="evidence" value="ECO:0007669"/>
    <property type="project" value="UniProtKB-SubCell"/>
</dbReference>
<reference evidence="13" key="3">
    <citation type="submission" date="2015-06" db="UniProtKB">
        <authorList>
            <consortium name="EnsemblMetazoa"/>
        </authorList>
    </citation>
    <scope>IDENTIFICATION</scope>
</reference>
<evidence type="ECO:0000259" key="11">
    <source>
        <dbReference type="PROSITE" id="PS50262"/>
    </source>
</evidence>
<dbReference type="EnsemblMetazoa" id="CapteT185217">
    <property type="protein sequence ID" value="CapteP185217"/>
    <property type="gene ID" value="CapteG185217"/>
</dbReference>
<keyword evidence="3 10" id="KW-0812">Transmembrane</keyword>
<dbReference type="Gene3D" id="1.20.1070.10">
    <property type="entry name" value="Rhodopsin 7-helix transmembrane proteins"/>
    <property type="match status" value="1"/>
</dbReference>
<feature type="transmembrane region" description="Helical" evidence="10">
    <location>
        <begin position="29"/>
        <end position="51"/>
    </location>
</feature>
<dbReference type="CDD" id="cd00637">
    <property type="entry name" value="7tm_classA_rhodopsin-like"/>
    <property type="match status" value="1"/>
</dbReference>
<feature type="domain" description="G-protein coupled receptors family 1 profile" evidence="11">
    <location>
        <begin position="42"/>
        <end position="306"/>
    </location>
</feature>
<dbReference type="Proteomes" id="UP000014760">
    <property type="component" value="Unassembled WGS sequence"/>
</dbReference>
<dbReference type="PROSITE" id="PS50262">
    <property type="entry name" value="G_PROTEIN_RECEP_F1_2"/>
    <property type="match status" value="1"/>
</dbReference>
<feature type="transmembrane region" description="Helical" evidence="10">
    <location>
        <begin position="63"/>
        <end position="83"/>
    </location>
</feature>
<dbReference type="EMBL" id="AMQN01016005">
    <property type="status" value="NOT_ANNOTATED_CDS"/>
    <property type="molecule type" value="Genomic_DNA"/>
</dbReference>
<accession>R7T8C4</accession>
<evidence type="ECO:0000313" key="12">
    <source>
        <dbReference type="EMBL" id="ELT87234.1"/>
    </source>
</evidence>
<reference evidence="14" key="1">
    <citation type="submission" date="2012-12" db="EMBL/GenBank/DDBJ databases">
        <authorList>
            <person name="Hellsten U."/>
            <person name="Grimwood J."/>
            <person name="Chapman J.A."/>
            <person name="Shapiro H."/>
            <person name="Aerts A."/>
            <person name="Otillar R.P."/>
            <person name="Terry A.Y."/>
            <person name="Boore J.L."/>
            <person name="Simakov O."/>
            <person name="Marletaz F."/>
            <person name="Cho S.-J."/>
            <person name="Edsinger-Gonzales E."/>
            <person name="Havlak P."/>
            <person name="Kuo D.-H."/>
            <person name="Larsson T."/>
            <person name="Lv J."/>
            <person name="Arendt D."/>
            <person name="Savage R."/>
            <person name="Osoegawa K."/>
            <person name="de Jong P."/>
            <person name="Lindberg D.R."/>
            <person name="Seaver E.C."/>
            <person name="Weisblat D.A."/>
            <person name="Putnam N.H."/>
            <person name="Grigoriev I.V."/>
            <person name="Rokhsar D.S."/>
        </authorList>
    </citation>
    <scope>NUCLEOTIDE SEQUENCE</scope>
    <source>
        <strain evidence="14">I ESC-2004</strain>
    </source>
</reference>
<dbReference type="EMBL" id="KB312442">
    <property type="protein sequence ID" value="ELT87234.1"/>
    <property type="molecule type" value="Genomic_DNA"/>
</dbReference>
<evidence type="ECO:0000256" key="2">
    <source>
        <dbReference type="ARBA" id="ARBA00022475"/>
    </source>
</evidence>
<dbReference type="STRING" id="283909.R7T8C4"/>
<dbReference type="OMA" id="TICNTIM"/>
<keyword evidence="6 10" id="KW-0472">Membrane</keyword>
<feature type="region of interest" description="Disordered" evidence="9">
    <location>
        <begin position="324"/>
        <end position="362"/>
    </location>
</feature>
<dbReference type="SUPFAM" id="SSF81321">
    <property type="entry name" value="Family A G protein-coupled receptor-like"/>
    <property type="match status" value="1"/>
</dbReference>
<dbReference type="Pfam" id="PF00001">
    <property type="entry name" value="7tm_1"/>
    <property type="match status" value="1"/>
</dbReference>
<dbReference type="PANTHER" id="PTHR24228">
    <property type="entry name" value="B2 BRADYKININ RECEPTOR/ANGIOTENSIN II RECEPTOR"/>
    <property type="match status" value="1"/>
</dbReference>
<feature type="transmembrane region" description="Helical" evidence="10">
    <location>
        <begin position="189"/>
        <end position="214"/>
    </location>
</feature>
<evidence type="ECO:0000256" key="9">
    <source>
        <dbReference type="SAM" id="MobiDB-lite"/>
    </source>
</evidence>
<evidence type="ECO:0000313" key="13">
    <source>
        <dbReference type="EnsemblMetazoa" id="CapteP185217"/>
    </source>
</evidence>
<comment type="subcellular location">
    <subcellularLocation>
        <location evidence="1">Cell membrane</location>
        <topology evidence="1">Multi-pass membrane protein</topology>
    </subcellularLocation>
</comment>
<evidence type="ECO:0000256" key="6">
    <source>
        <dbReference type="ARBA" id="ARBA00023136"/>
    </source>
</evidence>
<dbReference type="HOGENOM" id="CLU_748517_0_0_1"/>
<gene>
    <name evidence="12" type="ORF">CAPTEDRAFT_185217</name>
</gene>
<feature type="transmembrane region" description="Helical" evidence="10">
    <location>
        <begin position="145"/>
        <end position="169"/>
    </location>
</feature>
<keyword evidence="8" id="KW-0807">Transducer</keyword>
<evidence type="ECO:0000256" key="4">
    <source>
        <dbReference type="ARBA" id="ARBA00022989"/>
    </source>
</evidence>
<dbReference type="InterPro" id="IPR000276">
    <property type="entry name" value="GPCR_Rhodpsn"/>
</dbReference>
<dbReference type="AlphaFoldDB" id="R7T8C4"/>
<dbReference type="InterPro" id="IPR017452">
    <property type="entry name" value="GPCR_Rhodpsn_7TM"/>
</dbReference>
<sequence length="362" mass="40544">MEEMCRNATLAVHGELELFRCSEYVITRLSFAGAVSATGFCLNMMMLLLIRLHEPVFSTQNRLVLNLCVNNLVFCAYVLPVYIYDLVRGLDNDWGVFCRLHGFFFMFMQCNVIMAYLHIALHRYFTVVLPGSHIFSYGSARKTWLIVLLSSALLALVMSVGLLGIWGSYGQSRTSGVCTLLSDSSNYKLFGYLVAILLPLVAMVYCYGHILIVVRRHKARLSRASNSQSSKSSTGSSSLNGSIRQKFKSKEAYVTLLSVSVVSVFALSFIPYLLAQHVSFLQNWVIFQAVSGALSYIHALTDPLIYVLGDSSLRRHLKRLFENSKCDEEEVDEEEGKRGEQDDEDVEMDVGPLLSNTTDVNA</sequence>
<feature type="transmembrane region" description="Helical" evidence="10">
    <location>
        <begin position="252"/>
        <end position="274"/>
    </location>
</feature>
<reference evidence="12 14" key="2">
    <citation type="journal article" date="2013" name="Nature">
        <title>Insights into bilaterian evolution from three spiralian genomes.</title>
        <authorList>
            <person name="Simakov O."/>
            <person name="Marletaz F."/>
            <person name="Cho S.J."/>
            <person name="Edsinger-Gonzales E."/>
            <person name="Havlak P."/>
            <person name="Hellsten U."/>
            <person name="Kuo D.H."/>
            <person name="Larsson T."/>
            <person name="Lv J."/>
            <person name="Arendt D."/>
            <person name="Savage R."/>
            <person name="Osoegawa K."/>
            <person name="de Jong P."/>
            <person name="Grimwood J."/>
            <person name="Chapman J.A."/>
            <person name="Shapiro H."/>
            <person name="Aerts A."/>
            <person name="Otillar R.P."/>
            <person name="Terry A.Y."/>
            <person name="Boore J.L."/>
            <person name="Grigoriev I.V."/>
            <person name="Lindberg D.R."/>
            <person name="Seaver E.C."/>
            <person name="Weisblat D.A."/>
            <person name="Putnam N.H."/>
            <person name="Rokhsar D.S."/>
        </authorList>
    </citation>
    <scope>NUCLEOTIDE SEQUENCE</scope>
    <source>
        <strain evidence="12 14">I ESC-2004</strain>
    </source>
</reference>
<dbReference type="PRINTS" id="PR00237">
    <property type="entry name" value="GPCRRHODOPSN"/>
</dbReference>
<evidence type="ECO:0000256" key="3">
    <source>
        <dbReference type="ARBA" id="ARBA00022692"/>
    </source>
</evidence>
<proteinExistence type="predicted"/>
<keyword evidence="4 10" id="KW-1133">Transmembrane helix</keyword>
<name>R7T8C4_CAPTE</name>
<feature type="transmembrane region" description="Helical" evidence="10">
    <location>
        <begin position="103"/>
        <end position="125"/>
    </location>
</feature>
<evidence type="ECO:0000256" key="1">
    <source>
        <dbReference type="ARBA" id="ARBA00004651"/>
    </source>
</evidence>
<keyword evidence="14" id="KW-1185">Reference proteome</keyword>
<evidence type="ECO:0000256" key="7">
    <source>
        <dbReference type="ARBA" id="ARBA00023170"/>
    </source>
</evidence>
<organism evidence="12">
    <name type="scientific">Capitella teleta</name>
    <name type="common">Polychaete worm</name>
    <dbReference type="NCBI Taxonomy" id="283909"/>
    <lineage>
        <taxon>Eukaryota</taxon>
        <taxon>Metazoa</taxon>
        <taxon>Spiralia</taxon>
        <taxon>Lophotrochozoa</taxon>
        <taxon>Annelida</taxon>
        <taxon>Polychaeta</taxon>
        <taxon>Sedentaria</taxon>
        <taxon>Scolecida</taxon>
        <taxon>Capitellidae</taxon>
        <taxon>Capitella</taxon>
    </lineage>
</organism>
<keyword evidence="7" id="KW-0675">Receptor</keyword>
<dbReference type="GO" id="GO:0004930">
    <property type="term" value="F:G protein-coupled receptor activity"/>
    <property type="evidence" value="ECO:0007669"/>
    <property type="project" value="UniProtKB-KW"/>
</dbReference>
<keyword evidence="5" id="KW-0297">G-protein coupled receptor</keyword>
<dbReference type="PANTHER" id="PTHR24228:SF74">
    <property type="entry name" value="G-PROTEIN COUPLED RECEPTORS FAMILY 1 PROFILE DOMAIN-CONTAINING PROTEIN"/>
    <property type="match status" value="1"/>
</dbReference>